<evidence type="ECO:0000313" key="1">
    <source>
        <dbReference type="EMBL" id="CAB4898061.1"/>
    </source>
</evidence>
<dbReference type="AlphaFoldDB" id="A0A6J7FRD2"/>
<dbReference type="Gene3D" id="3.30.70.1060">
    <property type="entry name" value="Dimeric alpha+beta barrel"/>
    <property type="match status" value="1"/>
</dbReference>
<organism evidence="1">
    <name type="scientific">freshwater metagenome</name>
    <dbReference type="NCBI Taxonomy" id="449393"/>
    <lineage>
        <taxon>unclassified sequences</taxon>
        <taxon>metagenomes</taxon>
        <taxon>ecological metagenomes</taxon>
    </lineage>
</organism>
<protein>
    <submittedName>
        <fullName evidence="1">Unannotated protein</fullName>
    </submittedName>
</protein>
<sequence length="92" mass="9987">MNEFMVVCTFKEGIDMPEIMALAAEERDAAKLLQDAGRLGAVRLATPNRKVFLQVMAADVAAAQATVEGLPMGKLWNLEVYPLVQPAQLLGE</sequence>
<proteinExistence type="predicted"/>
<reference evidence="1" key="1">
    <citation type="submission" date="2020-05" db="EMBL/GenBank/DDBJ databases">
        <authorList>
            <person name="Chiriac C."/>
            <person name="Salcher M."/>
            <person name="Ghai R."/>
            <person name="Kavagutti S V."/>
        </authorList>
    </citation>
    <scope>NUCLEOTIDE SEQUENCE</scope>
</reference>
<accession>A0A6J7FRD2</accession>
<dbReference type="EMBL" id="CAFBMB010000048">
    <property type="protein sequence ID" value="CAB4898061.1"/>
    <property type="molecule type" value="Genomic_DNA"/>
</dbReference>
<name>A0A6J7FRD2_9ZZZZ</name>
<gene>
    <name evidence="1" type="ORF">UFOPK3516_00791</name>
</gene>